<keyword evidence="2" id="KW-0012">Acyltransferase</keyword>
<evidence type="ECO:0000313" key="5">
    <source>
        <dbReference type="Proteomes" id="UP000805614"/>
    </source>
</evidence>
<evidence type="ECO:0000256" key="1">
    <source>
        <dbReference type="ARBA" id="ARBA00022679"/>
    </source>
</evidence>
<sequence length="180" mass="19580">MADVGVRPARREDAADIALVQVRAWLAGYQEILPTATLAEVTGPEALEMWRERWAEAATAPPSPRHRLLVSVEKGEVTGFAAHAPAEDPDHDPATTAEVLTLLVDPERGRSGHGSRLLAATVDMLREDGFTTLVTWVFEANESLRGFFVSAGWAPDGAMRILDMGAPVPMIRMHTDISEE</sequence>
<evidence type="ECO:0000259" key="3">
    <source>
        <dbReference type="PROSITE" id="PS51186"/>
    </source>
</evidence>
<dbReference type="CDD" id="cd04301">
    <property type="entry name" value="NAT_SF"/>
    <property type="match status" value="1"/>
</dbReference>
<dbReference type="RefSeq" id="WP_187240992.1">
    <property type="nucleotide sequence ID" value="NZ_BAAAOK010000011.1"/>
</dbReference>
<comment type="caution">
    <text evidence="4">The sequence shown here is derived from an EMBL/GenBank/DDBJ whole genome shotgun (WGS) entry which is preliminary data.</text>
</comment>
<keyword evidence="1" id="KW-0808">Transferase</keyword>
<dbReference type="SUPFAM" id="SSF55729">
    <property type="entry name" value="Acyl-CoA N-acyltransferases (Nat)"/>
    <property type="match status" value="1"/>
</dbReference>
<accession>A0ABR7LGV9</accession>
<feature type="domain" description="N-acetyltransferase" evidence="3">
    <location>
        <begin position="4"/>
        <end position="175"/>
    </location>
</feature>
<dbReference type="Proteomes" id="UP000805614">
    <property type="component" value="Unassembled WGS sequence"/>
</dbReference>
<dbReference type="PROSITE" id="PS51186">
    <property type="entry name" value="GNAT"/>
    <property type="match status" value="1"/>
</dbReference>
<dbReference type="EMBL" id="JABVEC010000001">
    <property type="protein sequence ID" value="MBC6464072.1"/>
    <property type="molecule type" value="Genomic_DNA"/>
</dbReference>
<protein>
    <submittedName>
        <fullName evidence="4">GNAT family N-acetyltransferase</fullName>
    </submittedName>
</protein>
<dbReference type="InterPro" id="IPR050832">
    <property type="entry name" value="Bact_Acetyltransf"/>
</dbReference>
<proteinExistence type="predicted"/>
<evidence type="ECO:0000256" key="2">
    <source>
        <dbReference type="ARBA" id="ARBA00023315"/>
    </source>
</evidence>
<dbReference type="Gene3D" id="3.40.630.30">
    <property type="match status" value="1"/>
</dbReference>
<name>A0ABR7LGV9_9ACTN</name>
<evidence type="ECO:0000313" key="4">
    <source>
        <dbReference type="EMBL" id="MBC6464072.1"/>
    </source>
</evidence>
<dbReference type="PANTHER" id="PTHR43877">
    <property type="entry name" value="AMINOALKYLPHOSPHONATE N-ACETYLTRANSFERASE-RELATED-RELATED"/>
    <property type="match status" value="1"/>
</dbReference>
<gene>
    <name evidence="4" type="ORF">HKK74_00950</name>
</gene>
<keyword evidence="5" id="KW-1185">Reference proteome</keyword>
<reference evidence="4 5" key="1">
    <citation type="submission" date="2020-06" db="EMBL/GenBank/DDBJ databases">
        <title>Actinomadura xiongansis sp. nov., isolated from soil of Baiyangdian.</title>
        <authorList>
            <person name="Zhang X."/>
        </authorList>
    </citation>
    <scope>NUCLEOTIDE SEQUENCE [LARGE SCALE GENOMIC DNA]</scope>
    <source>
        <strain evidence="4 5">HBUM206468</strain>
    </source>
</reference>
<dbReference type="InterPro" id="IPR000182">
    <property type="entry name" value="GNAT_dom"/>
</dbReference>
<dbReference type="Pfam" id="PF00583">
    <property type="entry name" value="Acetyltransf_1"/>
    <property type="match status" value="1"/>
</dbReference>
<organism evidence="4 5">
    <name type="scientific">Actinomadura alba</name>
    <dbReference type="NCBI Taxonomy" id="406431"/>
    <lineage>
        <taxon>Bacteria</taxon>
        <taxon>Bacillati</taxon>
        <taxon>Actinomycetota</taxon>
        <taxon>Actinomycetes</taxon>
        <taxon>Streptosporangiales</taxon>
        <taxon>Thermomonosporaceae</taxon>
        <taxon>Actinomadura</taxon>
    </lineage>
</organism>
<dbReference type="InterPro" id="IPR016181">
    <property type="entry name" value="Acyl_CoA_acyltransferase"/>
</dbReference>